<feature type="region of interest" description="Disordered" evidence="1">
    <location>
        <begin position="1"/>
        <end position="30"/>
    </location>
</feature>
<reference evidence="3" key="1">
    <citation type="journal article" date="2013" name="Nature">
        <title>Draft genome of the wheat A-genome progenitor Triticum urartu.</title>
        <authorList>
            <person name="Ling H.Q."/>
            <person name="Zhao S."/>
            <person name="Liu D."/>
            <person name="Wang J."/>
            <person name="Sun H."/>
            <person name="Zhang C."/>
            <person name="Fan H."/>
            <person name="Li D."/>
            <person name="Dong L."/>
            <person name="Tao Y."/>
            <person name="Gao C."/>
            <person name="Wu H."/>
            <person name="Li Y."/>
            <person name="Cui Y."/>
            <person name="Guo X."/>
            <person name="Zheng S."/>
            <person name="Wang B."/>
            <person name="Yu K."/>
            <person name="Liang Q."/>
            <person name="Yang W."/>
            <person name="Lou X."/>
            <person name="Chen J."/>
            <person name="Feng M."/>
            <person name="Jian J."/>
            <person name="Zhang X."/>
            <person name="Luo G."/>
            <person name="Jiang Y."/>
            <person name="Liu J."/>
            <person name="Wang Z."/>
            <person name="Sha Y."/>
            <person name="Zhang B."/>
            <person name="Wu H."/>
            <person name="Tang D."/>
            <person name="Shen Q."/>
            <person name="Xue P."/>
            <person name="Zou S."/>
            <person name="Wang X."/>
            <person name="Liu X."/>
            <person name="Wang F."/>
            <person name="Yang Y."/>
            <person name="An X."/>
            <person name="Dong Z."/>
            <person name="Zhang K."/>
            <person name="Zhang X."/>
            <person name="Luo M.C."/>
            <person name="Dvorak J."/>
            <person name="Tong Y."/>
            <person name="Wang J."/>
            <person name="Yang H."/>
            <person name="Li Z."/>
            <person name="Wang D."/>
            <person name="Zhang A."/>
            <person name="Wang J."/>
        </authorList>
    </citation>
    <scope>NUCLEOTIDE SEQUENCE</scope>
    <source>
        <strain evidence="3">cv. G1812</strain>
    </source>
</reference>
<keyword evidence="3" id="KW-1185">Reference proteome</keyword>
<sequence length="74" mass="8168">MSPLFLKCRTPERRRAAMGSHDAADSGVTSMAATKRCRKAGASWAVRAARIRSGPVPTGKWSSGRRAQTRRQRR</sequence>
<reference evidence="2" key="2">
    <citation type="submission" date="2018-03" db="EMBL/GenBank/DDBJ databases">
        <title>The Triticum urartu genome reveals the dynamic nature of wheat genome evolution.</title>
        <authorList>
            <person name="Ling H."/>
            <person name="Ma B."/>
            <person name="Shi X."/>
            <person name="Liu H."/>
            <person name="Dong L."/>
            <person name="Sun H."/>
            <person name="Cao Y."/>
            <person name="Gao Q."/>
            <person name="Zheng S."/>
            <person name="Li Y."/>
            <person name="Yu Y."/>
            <person name="Du H."/>
            <person name="Qi M."/>
            <person name="Li Y."/>
            <person name="Yu H."/>
            <person name="Cui Y."/>
            <person name="Wang N."/>
            <person name="Chen C."/>
            <person name="Wu H."/>
            <person name="Zhao Y."/>
            <person name="Zhang J."/>
            <person name="Li Y."/>
            <person name="Zhou W."/>
            <person name="Zhang B."/>
            <person name="Hu W."/>
            <person name="Eijk M."/>
            <person name="Tang J."/>
            <person name="Witsenboer H."/>
            <person name="Zhao S."/>
            <person name="Li Z."/>
            <person name="Zhang A."/>
            <person name="Wang D."/>
            <person name="Liang C."/>
        </authorList>
    </citation>
    <scope>NUCLEOTIDE SEQUENCE [LARGE SCALE GENOMIC DNA]</scope>
    <source>
        <strain evidence="2">cv. G1812</strain>
    </source>
</reference>
<evidence type="ECO:0000313" key="3">
    <source>
        <dbReference type="Proteomes" id="UP000015106"/>
    </source>
</evidence>
<accession>A0A8R7PAA7</accession>
<evidence type="ECO:0000313" key="2">
    <source>
        <dbReference type="EnsemblPlants" id="TuG1812G0200000808.01.T01.cds367872"/>
    </source>
</evidence>
<feature type="region of interest" description="Disordered" evidence="1">
    <location>
        <begin position="50"/>
        <end position="74"/>
    </location>
</feature>
<dbReference type="AlphaFoldDB" id="A0A8R7PAA7"/>
<dbReference type="EnsemblPlants" id="TuG1812G0200000808.01.T01">
    <property type="protein sequence ID" value="TuG1812G0200000808.01.T01.cds367872"/>
    <property type="gene ID" value="TuG1812G0200000808.01"/>
</dbReference>
<organism evidence="2 3">
    <name type="scientific">Triticum urartu</name>
    <name type="common">Red wild einkorn</name>
    <name type="synonym">Crithodium urartu</name>
    <dbReference type="NCBI Taxonomy" id="4572"/>
    <lineage>
        <taxon>Eukaryota</taxon>
        <taxon>Viridiplantae</taxon>
        <taxon>Streptophyta</taxon>
        <taxon>Embryophyta</taxon>
        <taxon>Tracheophyta</taxon>
        <taxon>Spermatophyta</taxon>
        <taxon>Magnoliopsida</taxon>
        <taxon>Liliopsida</taxon>
        <taxon>Poales</taxon>
        <taxon>Poaceae</taxon>
        <taxon>BOP clade</taxon>
        <taxon>Pooideae</taxon>
        <taxon>Triticodae</taxon>
        <taxon>Triticeae</taxon>
        <taxon>Triticinae</taxon>
        <taxon>Triticum</taxon>
    </lineage>
</organism>
<reference evidence="2" key="3">
    <citation type="submission" date="2022-06" db="UniProtKB">
        <authorList>
            <consortium name="EnsemblPlants"/>
        </authorList>
    </citation>
    <scope>IDENTIFICATION</scope>
</reference>
<dbReference type="Proteomes" id="UP000015106">
    <property type="component" value="Chromosome 2"/>
</dbReference>
<evidence type="ECO:0000256" key="1">
    <source>
        <dbReference type="SAM" id="MobiDB-lite"/>
    </source>
</evidence>
<name>A0A8R7PAA7_TRIUA</name>
<proteinExistence type="predicted"/>
<protein>
    <submittedName>
        <fullName evidence="2">Uncharacterized protein</fullName>
    </submittedName>
</protein>
<dbReference type="Gramene" id="TuG1812G0200000808.01.T01">
    <property type="protein sequence ID" value="TuG1812G0200000808.01.T01.cds367872"/>
    <property type="gene ID" value="TuG1812G0200000808.01"/>
</dbReference>